<dbReference type="Proteomes" id="UP000008783">
    <property type="component" value="Unassembled WGS sequence"/>
</dbReference>
<accession>E3KJL5</accession>
<dbReference type="EMBL" id="DS178290">
    <property type="protein sequence ID" value="EFP84490.2"/>
    <property type="molecule type" value="Genomic_DNA"/>
</dbReference>
<dbReference type="KEGG" id="pgr:PGTG_10210"/>
<dbReference type="RefSeq" id="XP_003328909.2">
    <property type="nucleotide sequence ID" value="XM_003328861.2"/>
</dbReference>
<reference evidence="2" key="2">
    <citation type="journal article" date="2011" name="Proc. Natl. Acad. Sci. U.S.A.">
        <title>Obligate biotrophy features unraveled by the genomic analysis of rust fungi.</title>
        <authorList>
            <person name="Duplessis S."/>
            <person name="Cuomo C.A."/>
            <person name="Lin Y.-C."/>
            <person name="Aerts A."/>
            <person name="Tisserant E."/>
            <person name="Veneault-Fourrey C."/>
            <person name="Joly D.L."/>
            <person name="Hacquard S."/>
            <person name="Amselem J."/>
            <person name="Cantarel B.L."/>
            <person name="Chiu R."/>
            <person name="Coutinho P.M."/>
            <person name="Feau N."/>
            <person name="Field M."/>
            <person name="Frey P."/>
            <person name="Gelhaye E."/>
            <person name="Goldberg J."/>
            <person name="Grabherr M.G."/>
            <person name="Kodira C.D."/>
            <person name="Kohler A."/>
            <person name="Kuees U."/>
            <person name="Lindquist E.A."/>
            <person name="Lucas S.M."/>
            <person name="Mago R."/>
            <person name="Mauceli E."/>
            <person name="Morin E."/>
            <person name="Murat C."/>
            <person name="Pangilinan J.L."/>
            <person name="Park R."/>
            <person name="Pearson M."/>
            <person name="Quesneville H."/>
            <person name="Rouhier N."/>
            <person name="Sakthikumar S."/>
            <person name="Salamov A.A."/>
            <person name="Schmutz J."/>
            <person name="Selles B."/>
            <person name="Shapiro H."/>
            <person name="Tanguay P."/>
            <person name="Tuskan G.A."/>
            <person name="Henrissat B."/>
            <person name="Van de Peer Y."/>
            <person name="Rouze P."/>
            <person name="Ellis J.G."/>
            <person name="Dodds P.N."/>
            <person name="Schein J.E."/>
            <person name="Zhong S."/>
            <person name="Hamelin R.C."/>
            <person name="Grigoriev I.V."/>
            <person name="Szabo L.J."/>
            <person name="Martin F."/>
        </authorList>
    </citation>
    <scope>NUCLEOTIDE SEQUENCE [LARGE SCALE GENOMIC DNA]</scope>
    <source>
        <strain evidence="2">CRL 75-36-700-3 / race SCCL</strain>
    </source>
</reference>
<gene>
    <name evidence="1" type="ORF">PGTG_10210</name>
</gene>
<name>E3KJL5_PUCGT</name>
<dbReference type="GeneID" id="10546000"/>
<organism evidence="1 2">
    <name type="scientific">Puccinia graminis f. sp. tritici (strain CRL 75-36-700-3 / race SCCL)</name>
    <name type="common">Black stem rust fungus</name>
    <dbReference type="NCBI Taxonomy" id="418459"/>
    <lineage>
        <taxon>Eukaryota</taxon>
        <taxon>Fungi</taxon>
        <taxon>Dikarya</taxon>
        <taxon>Basidiomycota</taxon>
        <taxon>Pucciniomycotina</taxon>
        <taxon>Pucciniomycetes</taxon>
        <taxon>Pucciniales</taxon>
        <taxon>Pucciniaceae</taxon>
        <taxon>Puccinia</taxon>
    </lineage>
</organism>
<reference key="1">
    <citation type="submission" date="2007-01" db="EMBL/GenBank/DDBJ databases">
        <title>The Genome Sequence of Puccinia graminis f. sp. tritici Strain CRL 75-36-700-3.</title>
        <authorList>
            <consortium name="The Broad Institute Genome Sequencing Platform"/>
            <person name="Birren B."/>
            <person name="Lander E."/>
            <person name="Galagan J."/>
            <person name="Nusbaum C."/>
            <person name="Devon K."/>
            <person name="Cuomo C."/>
            <person name="Jaffe D."/>
            <person name="Butler J."/>
            <person name="Alvarez P."/>
            <person name="Gnerre S."/>
            <person name="Grabherr M."/>
            <person name="Mauceli E."/>
            <person name="Brockman W."/>
            <person name="Young S."/>
            <person name="LaButti K."/>
            <person name="Sykes S."/>
            <person name="DeCaprio D."/>
            <person name="Crawford M."/>
            <person name="Koehrsen M."/>
            <person name="Engels R."/>
            <person name="Montgomery P."/>
            <person name="Pearson M."/>
            <person name="Howarth C."/>
            <person name="Larson L."/>
            <person name="White J."/>
            <person name="Zeng Q."/>
            <person name="Kodira C."/>
            <person name="Yandava C."/>
            <person name="Alvarado L."/>
            <person name="O'Leary S."/>
            <person name="Szabo L."/>
            <person name="Dean R."/>
            <person name="Schein J."/>
        </authorList>
    </citation>
    <scope>NUCLEOTIDE SEQUENCE</scope>
    <source>
        <strain>CRL 75-36-700-3</strain>
    </source>
</reference>
<proteinExistence type="predicted"/>
<dbReference type="InParanoid" id="E3KJL5"/>
<keyword evidence="2" id="KW-1185">Reference proteome</keyword>
<evidence type="ECO:0000313" key="2">
    <source>
        <dbReference type="Proteomes" id="UP000008783"/>
    </source>
</evidence>
<evidence type="ECO:0000313" key="1">
    <source>
        <dbReference type="EMBL" id="EFP84490.2"/>
    </source>
</evidence>
<protein>
    <submittedName>
        <fullName evidence="1">Uncharacterized protein</fullName>
    </submittedName>
</protein>
<dbReference type="HOGENOM" id="CLU_2265048_0_0_1"/>
<dbReference type="VEuPathDB" id="FungiDB:PGTG_10210"/>
<dbReference type="AlphaFoldDB" id="E3KJL5"/>
<sequence>MLSGWPSIKLAFSIMFASKGDRGHRGKFCFAQGAAKIQTIGSISTGLGYTLFSKLQTRSSPGRLRGKGSGSAVRLFAESKAEATPNNILSRLFHPPSSPLAVW</sequence>